<dbReference type="GeneTree" id="ENSGT00940000163235"/>
<feature type="domain" description="VWFC" evidence="6">
    <location>
        <begin position="583"/>
        <end position="649"/>
    </location>
</feature>
<evidence type="ECO:0000256" key="2">
    <source>
        <dbReference type="ARBA" id="ARBA00022737"/>
    </source>
</evidence>
<feature type="compositionally biased region" description="Low complexity" evidence="5">
    <location>
        <begin position="9"/>
        <end position="20"/>
    </location>
</feature>
<dbReference type="SUPFAM" id="SSF57567">
    <property type="entry name" value="Serine protease inhibitors"/>
    <property type="match status" value="1"/>
</dbReference>
<reference evidence="8" key="1">
    <citation type="submission" date="2025-08" db="UniProtKB">
        <authorList>
            <consortium name="Ensembl"/>
        </authorList>
    </citation>
    <scope>IDENTIFICATION</scope>
</reference>
<keyword evidence="9" id="KW-1185">Reference proteome</keyword>
<dbReference type="PROSITE" id="PS00261">
    <property type="entry name" value="GLYCO_HORMONE_BETA_1"/>
    <property type="match status" value="1"/>
</dbReference>
<dbReference type="SMART" id="SM00216">
    <property type="entry name" value="VWD"/>
    <property type="match status" value="1"/>
</dbReference>
<dbReference type="InterPro" id="IPR001007">
    <property type="entry name" value="VWF_dom"/>
</dbReference>
<dbReference type="PROSITE" id="PS01208">
    <property type="entry name" value="VWFC_1"/>
    <property type="match status" value="1"/>
</dbReference>
<dbReference type="InterPro" id="IPR001846">
    <property type="entry name" value="VWF_type-D"/>
</dbReference>
<dbReference type="InterPro" id="IPR050780">
    <property type="entry name" value="Mucin_vWF_Thrombospondin_sf"/>
</dbReference>
<dbReference type="STRING" id="56723.ENSLBEP00000035230"/>
<evidence type="ECO:0000313" key="8">
    <source>
        <dbReference type="Ensembl" id="ENSLBEP00000035230.1"/>
    </source>
</evidence>
<proteinExistence type="predicted"/>
<dbReference type="PROSITE" id="PS51233">
    <property type="entry name" value="VWFD"/>
    <property type="match status" value="1"/>
</dbReference>
<evidence type="ECO:0000259" key="6">
    <source>
        <dbReference type="PROSITE" id="PS50184"/>
    </source>
</evidence>
<dbReference type="Pfam" id="PF08742">
    <property type="entry name" value="C8"/>
    <property type="match status" value="1"/>
</dbReference>
<keyword evidence="3" id="KW-1015">Disulfide bond</keyword>
<dbReference type="Proteomes" id="UP000261660">
    <property type="component" value="Unplaced"/>
</dbReference>
<dbReference type="Pfam" id="PF00094">
    <property type="entry name" value="VWD"/>
    <property type="match status" value="1"/>
</dbReference>
<evidence type="ECO:0000313" key="9">
    <source>
        <dbReference type="Proteomes" id="UP000261660"/>
    </source>
</evidence>
<evidence type="ECO:0000259" key="7">
    <source>
        <dbReference type="PROSITE" id="PS51233"/>
    </source>
</evidence>
<evidence type="ECO:0000256" key="1">
    <source>
        <dbReference type="ARBA" id="ARBA00022702"/>
    </source>
</evidence>
<evidence type="ECO:0000256" key="5">
    <source>
        <dbReference type="SAM" id="MobiDB-lite"/>
    </source>
</evidence>
<dbReference type="PROSITE" id="PS50184">
    <property type="entry name" value="VWFC_2"/>
    <property type="match status" value="1"/>
</dbReference>
<dbReference type="Gene3D" id="2.10.25.10">
    <property type="entry name" value="Laminin"/>
    <property type="match status" value="1"/>
</dbReference>
<feature type="region of interest" description="Disordered" evidence="5">
    <location>
        <begin position="156"/>
        <end position="176"/>
    </location>
</feature>
<keyword evidence="2" id="KW-0677">Repeat</keyword>
<evidence type="ECO:0000256" key="4">
    <source>
        <dbReference type="ARBA" id="ARBA00023180"/>
    </source>
</evidence>
<feature type="compositionally biased region" description="Low complexity" evidence="5">
    <location>
        <begin position="700"/>
        <end position="724"/>
    </location>
</feature>
<feature type="region of interest" description="Disordered" evidence="5">
    <location>
        <begin position="1"/>
        <end position="20"/>
    </location>
</feature>
<dbReference type="InterPro" id="IPR018245">
    <property type="entry name" value="Gonadotropin_bsu_CS"/>
</dbReference>
<organism evidence="8 9">
    <name type="scientific">Labrus bergylta</name>
    <name type="common">ballan wrasse</name>
    <dbReference type="NCBI Taxonomy" id="56723"/>
    <lineage>
        <taxon>Eukaryota</taxon>
        <taxon>Metazoa</taxon>
        <taxon>Chordata</taxon>
        <taxon>Craniata</taxon>
        <taxon>Vertebrata</taxon>
        <taxon>Euteleostomi</taxon>
        <taxon>Actinopterygii</taxon>
        <taxon>Neopterygii</taxon>
        <taxon>Teleostei</taxon>
        <taxon>Neoteleostei</taxon>
        <taxon>Acanthomorphata</taxon>
        <taxon>Eupercaria</taxon>
        <taxon>Labriformes</taxon>
        <taxon>Labridae</taxon>
        <taxon>Labrus</taxon>
    </lineage>
</organism>
<dbReference type="PANTHER" id="PTHR11339">
    <property type="entry name" value="EXTRACELLULAR MATRIX GLYCOPROTEIN RELATED"/>
    <property type="match status" value="1"/>
</dbReference>
<dbReference type="PANTHER" id="PTHR11339:SF384">
    <property type="entry name" value="MUCIN-2"/>
    <property type="match status" value="1"/>
</dbReference>
<dbReference type="InterPro" id="IPR014853">
    <property type="entry name" value="VWF/SSPO/ZAN-like_Cys-rich_dom"/>
</dbReference>
<sequence length="1233" mass="124893">MSEATTKIVETTKPPTVTSTAPVTTTIHPLNTTTVGVVTGPPTTTTTIIPQPVVNATTVIPTVTTASTSIVTTTIGPITKTLPGTTTVATTYLSSTEKIVTTILATTSLPTTSTTPCYCIWNGTSHEPGDMLYNVTDSAGWCFVAYCNSSCKVETQSSPCPTQPPTGTTTVSVSGTPSQPKDCIYMNQTMQNKETMMIDNCTIAICENGTTVIKKLYTCPQEEPLICTNGHKAVKVYDENTCCYHYECECVCTVLNKVQYITFDGKSYYFQQYCNFYLVKEITDKYNLTIMVDNQVCDPIDSSFCPQAVVVYFQSYKIVLTKIKDVGNGVYLNDKRMYPAWSNSELLFTSTDVAVTLEIPAIRTKVDYSLTSFSIYLPNDLFGGNTEGQCGTCDNSQFNDCRSPNGIVGNCSANAGQWVVPGAPCVVPTQPSPITTTPETTAVTTQLPCRPAICDLLTSSLFESCNSVISPAVFVASCRSDICNSGNFTCSSLEAYASECSNKGICIDWRNATNGLCEHKCPDNKVYKACGPAVEKTCNYRYNNLYHAGSAPHTNDTKEGCFCPEGTTLFNQVYETCVSSCDCTGPDGKPKMPGETWTSGCKTCVCDKDSMSVECDLIPCQTMLIPDCSEPGYKLVTKTDGCCSQYSCECDANMCPIPMTCPLGFELTYTNGTCCKSYKCEPKGVCVYEGTEYMEGQKIPTPGSPLETTTTSSPTLSGTTAGAGQPSGTTAGAGQPSGTTAGAGQPSGMTAGAGQPSGTTAGAGQPSGTTAGAGQPSGTTAGAGQPSGTTAGAGQPSGTTAGAGQPSGTTAGAGQPSGTTAGAGQPSVTTAGAGQPSVTTAGAGQPSGTTAGAGQPSGTTAGAGQPSGTTAGPGQPSGTTAGAGQPSGTTAGAGQPSGTTAGAGQPSGTTAGAGQPSGTTAGAGQPSGTTAGAGQPSGTTAGAGQPSGTTAGAGQPSGTTAGAGQPSGTTAGPGQPSGTTAGAGQPSGTTAGAGQPSGTTAGAGQPSGTTAGAGQPSGTTAGAGQPSGTTAGAGQPSGTTAGAGQPSGTTAGAGQLSGTTAGAGQPSVPGPCQECFCGPKMDPISKLQIIHCTPIVCNRTCSEGFEYQEVPDQCCGKCVQKSCFLVAPDNTTHIVEINQTFSLPDNKCVQFACENINGQLVTKEIKTVCPTFNPSDCEPGTETTDANGCCRTCKLRSVCEILSKQEVIKVNECKSPRPVNMTYCAGHCGSMSM</sequence>
<feature type="region of interest" description="Disordered" evidence="5">
    <location>
        <begin position="696"/>
        <end position="1065"/>
    </location>
</feature>
<dbReference type="SMART" id="SM00832">
    <property type="entry name" value="C8"/>
    <property type="match status" value="1"/>
</dbReference>
<dbReference type="InParanoid" id="A0A3Q3NK77"/>
<feature type="compositionally biased region" description="Polar residues" evidence="5">
    <location>
        <begin position="756"/>
        <end position="1062"/>
    </location>
</feature>
<reference evidence="8" key="2">
    <citation type="submission" date="2025-09" db="UniProtKB">
        <authorList>
            <consortium name="Ensembl"/>
        </authorList>
    </citation>
    <scope>IDENTIFICATION</scope>
</reference>
<dbReference type="AlphaFoldDB" id="A0A3Q3NK77"/>
<keyword evidence="1" id="KW-0372">Hormone</keyword>
<dbReference type="GO" id="GO:0005576">
    <property type="term" value="C:extracellular region"/>
    <property type="evidence" value="ECO:0007669"/>
    <property type="project" value="InterPro"/>
</dbReference>
<accession>A0A3Q3NK77</accession>
<feature type="compositionally biased region" description="Polar residues" evidence="5">
    <location>
        <begin position="726"/>
        <end position="742"/>
    </location>
</feature>
<name>A0A3Q3NK77_9LABR</name>
<evidence type="ECO:0008006" key="10">
    <source>
        <dbReference type="Google" id="ProtNLM"/>
    </source>
</evidence>
<evidence type="ECO:0000256" key="3">
    <source>
        <dbReference type="ARBA" id="ARBA00023157"/>
    </source>
</evidence>
<dbReference type="CDD" id="cd19941">
    <property type="entry name" value="TIL"/>
    <property type="match status" value="1"/>
</dbReference>
<dbReference type="InterPro" id="IPR036084">
    <property type="entry name" value="Ser_inhib-like_sf"/>
</dbReference>
<dbReference type="Ensembl" id="ENSLBET00000036726.1">
    <property type="protein sequence ID" value="ENSLBEP00000035230.1"/>
    <property type="gene ID" value="ENSLBEG00000026451.1"/>
</dbReference>
<keyword evidence="4" id="KW-0325">Glycoprotein</keyword>
<dbReference type="SMART" id="SM00214">
    <property type="entry name" value="VWC"/>
    <property type="match status" value="3"/>
</dbReference>
<protein>
    <recommendedName>
        <fullName evidence="10">VWFD domain-containing protein</fullName>
    </recommendedName>
</protein>
<feature type="domain" description="VWFD" evidence="7">
    <location>
        <begin position="250"/>
        <end position="426"/>
    </location>
</feature>
<dbReference type="GO" id="GO:0005179">
    <property type="term" value="F:hormone activity"/>
    <property type="evidence" value="ECO:0007669"/>
    <property type="project" value="UniProtKB-KW"/>
</dbReference>